<sequence>MYFLAFEYDTRTSRALVQEDGGRRQPRPPSLFLYQGYRRLQDMDKPKMTAATKTKSPDSSRLTEPPTVHPPHPTGTVRRIGYVAQVWEL</sequence>
<reference evidence="2" key="1">
    <citation type="journal article" date="2023" name="Science">
        <title>Genome structures resolve the early diversification of teleost fishes.</title>
        <authorList>
            <person name="Parey E."/>
            <person name="Louis A."/>
            <person name="Montfort J."/>
            <person name="Bouchez O."/>
            <person name="Roques C."/>
            <person name="Iampietro C."/>
            <person name="Lluch J."/>
            <person name="Castinel A."/>
            <person name="Donnadieu C."/>
            <person name="Desvignes T."/>
            <person name="Floi Bucao C."/>
            <person name="Jouanno E."/>
            <person name="Wen M."/>
            <person name="Mejri S."/>
            <person name="Dirks R."/>
            <person name="Jansen H."/>
            <person name="Henkel C."/>
            <person name="Chen W.J."/>
            <person name="Zahm M."/>
            <person name="Cabau C."/>
            <person name="Klopp C."/>
            <person name="Thompson A.W."/>
            <person name="Robinson-Rechavi M."/>
            <person name="Braasch I."/>
            <person name="Lecointre G."/>
            <person name="Bobe J."/>
            <person name="Postlethwait J.H."/>
            <person name="Berthelot C."/>
            <person name="Roest Crollius H."/>
            <person name="Guiguen Y."/>
        </authorList>
    </citation>
    <scope>NUCLEOTIDE SEQUENCE</scope>
    <source>
        <strain evidence="2">WJC10195</strain>
    </source>
</reference>
<comment type="caution">
    <text evidence="2">The sequence shown here is derived from an EMBL/GenBank/DDBJ whole genome shotgun (WGS) entry which is preliminary data.</text>
</comment>
<feature type="region of interest" description="Disordered" evidence="1">
    <location>
        <begin position="43"/>
        <end position="75"/>
    </location>
</feature>
<organism evidence="2 3">
    <name type="scientific">Synaphobranchus kaupii</name>
    <name type="common">Kaup's arrowtooth eel</name>
    <dbReference type="NCBI Taxonomy" id="118154"/>
    <lineage>
        <taxon>Eukaryota</taxon>
        <taxon>Metazoa</taxon>
        <taxon>Chordata</taxon>
        <taxon>Craniata</taxon>
        <taxon>Vertebrata</taxon>
        <taxon>Euteleostomi</taxon>
        <taxon>Actinopterygii</taxon>
        <taxon>Neopterygii</taxon>
        <taxon>Teleostei</taxon>
        <taxon>Anguilliformes</taxon>
        <taxon>Synaphobranchidae</taxon>
        <taxon>Synaphobranchus</taxon>
    </lineage>
</organism>
<accession>A0A9Q1G2X3</accession>
<dbReference type="Proteomes" id="UP001152622">
    <property type="component" value="Chromosome 2"/>
</dbReference>
<protein>
    <submittedName>
        <fullName evidence="2">Uncharacterized protein</fullName>
    </submittedName>
</protein>
<feature type="compositionally biased region" description="Polar residues" evidence="1">
    <location>
        <begin position="51"/>
        <end position="62"/>
    </location>
</feature>
<evidence type="ECO:0000313" key="3">
    <source>
        <dbReference type="Proteomes" id="UP001152622"/>
    </source>
</evidence>
<gene>
    <name evidence="2" type="ORF">SKAU_G00045420</name>
</gene>
<dbReference type="AlphaFoldDB" id="A0A9Q1G2X3"/>
<name>A0A9Q1G2X3_SYNKA</name>
<keyword evidence="3" id="KW-1185">Reference proteome</keyword>
<dbReference type="EMBL" id="JAINUF010000002">
    <property type="protein sequence ID" value="KAJ8373962.1"/>
    <property type="molecule type" value="Genomic_DNA"/>
</dbReference>
<evidence type="ECO:0000256" key="1">
    <source>
        <dbReference type="SAM" id="MobiDB-lite"/>
    </source>
</evidence>
<proteinExistence type="predicted"/>
<evidence type="ECO:0000313" key="2">
    <source>
        <dbReference type="EMBL" id="KAJ8373962.1"/>
    </source>
</evidence>